<keyword evidence="1" id="KW-0597">Phosphoprotein</keyword>
<dbReference type="STRING" id="655355.SAMN05216283_101940"/>
<feature type="domain" description="HTH LytTR-type" evidence="3">
    <location>
        <begin position="147"/>
        <end position="254"/>
    </location>
</feature>
<dbReference type="Pfam" id="PF00072">
    <property type="entry name" value="Response_reg"/>
    <property type="match status" value="1"/>
</dbReference>
<sequence>MKIVIIEDEIPAQRLLKKYILDLHPNYEIIGVFGNVSESVCWLNQNPSPDIIFLDVQLTDGLGFNILEQIKINSFIIFTTAYDQYAIQAFKNNAVDYLLKPIKIEELEEAFLKLDSKKNLFQRAILKDLHLSISNNIYESKQYRERFLVSGSNNWYTLNVSEIAYFYIESEVCYAVTFNKKKHPLNLRIGNIMEDLNPSVFFRTNRQTIININAIKKVENWFGGKLVVVTDPKHHERIVVSRLNAVEFRDVWLNR</sequence>
<dbReference type="FunFam" id="3.40.50.2300:FF:000361">
    <property type="entry name" value="Two-component system response regulator"/>
    <property type="match status" value="1"/>
</dbReference>
<dbReference type="SUPFAM" id="SSF52172">
    <property type="entry name" value="CheY-like"/>
    <property type="match status" value="1"/>
</dbReference>
<evidence type="ECO:0000256" key="1">
    <source>
        <dbReference type="PROSITE-ProRule" id="PRU00169"/>
    </source>
</evidence>
<dbReference type="Gene3D" id="2.40.50.1020">
    <property type="entry name" value="LytTr DNA-binding domain"/>
    <property type="match status" value="1"/>
</dbReference>
<evidence type="ECO:0000259" key="3">
    <source>
        <dbReference type="PROSITE" id="PS50930"/>
    </source>
</evidence>
<dbReference type="Pfam" id="PF04397">
    <property type="entry name" value="LytTR"/>
    <property type="match status" value="1"/>
</dbReference>
<dbReference type="Proteomes" id="UP000198964">
    <property type="component" value="Unassembled WGS sequence"/>
</dbReference>
<dbReference type="PROSITE" id="PS50110">
    <property type="entry name" value="RESPONSE_REGULATORY"/>
    <property type="match status" value="1"/>
</dbReference>
<dbReference type="Gene3D" id="3.40.50.2300">
    <property type="match status" value="1"/>
</dbReference>
<dbReference type="GO" id="GO:0000156">
    <property type="term" value="F:phosphorelay response regulator activity"/>
    <property type="evidence" value="ECO:0007669"/>
    <property type="project" value="InterPro"/>
</dbReference>
<dbReference type="InterPro" id="IPR011006">
    <property type="entry name" value="CheY-like_superfamily"/>
</dbReference>
<reference evidence="4 5" key="1">
    <citation type="submission" date="2016-10" db="EMBL/GenBank/DDBJ databases">
        <authorList>
            <person name="de Groot N.N."/>
        </authorList>
    </citation>
    <scope>NUCLEOTIDE SEQUENCE [LARGE SCALE GENOMIC DNA]</scope>
    <source>
        <strain evidence="4 5">CGMCC 1.9156</strain>
    </source>
</reference>
<evidence type="ECO:0000313" key="5">
    <source>
        <dbReference type="Proteomes" id="UP000198964"/>
    </source>
</evidence>
<dbReference type="EMBL" id="FONW01000001">
    <property type="protein sequence ID" value="SFE75797.1"/>
    <property type="molecule type" value="Genomic_DNA"/>
</dbReference>
<proteinExistence type="predicted"/>
<feature type="modified residue" description="4-aspartylphosphate" evidence="1">
    <location>
        <position position="55"/>
    </location>
</feature>
<dbReference type="InterPro" id="IPR007492">
    <property type="entry name" value="LytTR_DNA-bd_dom"/>
</dbReference>
<organism evidence="4 5">
    <name type="scientific">Sunxiuqinia elliptica</name>
    <dbReference type="NCBI Taxonomy" id="655355"/>
    <lineage>
        <taxon>Bacteria</taxon>
        <taxon>Pseudomonadati</taxon>
        <taxon>Bacteroidota</taxon>
        <taxon>Bacteroidia</taxon>
        <taxon>Marinilabiliales</taxon>
        <taxon>Prolixibacteraceae</taxon>
        <taxon>Sunxiuqinia</taxon>
    </lineage>
</organism>
<name>A0A1I2D5I4_9BACT</name>
<dbReference type="PANTHER" id="PTHR37299:SF1">
    <property type="entry name" value="STAGE 0 SPORULATION PROTEIN A HOMOLOG"/>
    <property type="match status" value="1"/>
</dbReference>
<accession>A0A1I2D5I4</accession>
<evidence type="ECO:0000313" key="4">
    <source>
        <dbReference type="EMBL" id="SFE75797.1"/>
    </source>
</evidence>
<dbReference type="RefSeq" id="WP_093918635.1">
    <property type="nucleotide sequence ID" value="NZ_FONW01000001.1"/>
</dbReference>
<keyword evidence="5" id="KW-1185">Reference proteome</keyword>
<dbReference type="SMART" id="SM00850">
    <property type="entry name" value="LytTR"/>
    <property type="match status" value="1"/>
</dbReference>
<dbReference type="InterPro" id="IPR001789">
    <property type="entry name" value="Sig_transdc_resp-reg_receiver"/>
</dbReference>
<evidence type="ECO:0000259" key="2">
    <source>
        <dbReference type="PROSITE" id="PS50110"/>
    </source>
</evidence>
<protein>
    <submittedName>
        <fullName evidence="4">Two component transcriptional regulator, LytTR family</fullName>
    </submittedName>
</protein>
<dbReference type="PANTHER" id="PTHR37299">
    <property type="entry name" value="TRANSCRIPTIONAL REGULATOR-RELATED"/>
    <property type="match status" value="1"/>
</dbReference>
<dbReference type="SMART" id="SM00448">
    <property type="entry name" value="REC"/>
    <property type="match status" value="1"/>
</dbReference>
<dbReference type="PROSITE" id="PS50930">
    <property type="entry name" value="HTH_LYTTR"/>
    <property type="match status" value="1"/>
</dbReference>
<dbReference type="GO" id="GO:0003677">
    <property type="term" value="F:DNA binding"/>
    <property type="evidence" value="ECO:0007669"/>
    <property type="project" value="InterPro"/>
</dbReference>
<dbReference type="AlphaFoldDB" id="A0A1I2D5I4"/>
<feature type="domain" description="Response regulatory" evidence="2">
    <location>
        <begin position="2"/>
        <end position="115"/>
    </location>
</feature>
<gene>
    <name evidence="4" type="ORF">SAMN05216283_101940</name>
</gene>
<dbReference type="InterPro" id="IPR046947">
    <property type="entry name" value="LytR-like"/>
</dbReference>